<feature type="signal peptide" evidence="5">
    <location>
        <begin position="1"/>
        <end position="22"/>
    </location>
</feature>
<evidence type="ECO:0000256" key="1">
    <source>
        <dbReference type="ARBA" id="ARBA00004613"/>
    </source>
</evidence>
<dbReference type="AlphaFoldDB" id="C4PLD1"/>
<evidence type="ECO:0000256" key="3">
    <source>
        <dbReference type="ARBA" id="ARBA00022685"/>
    </source>
</evidence>
<protein>
    <submittedName>
        <fullName evidence="7">Amolopkinin PPB W2</fullName>
    </submittedName>
</protein>
<keyword evidence="2" id="KW-0964">Secreted</keyword>
<reference evidence="7" key="1">
    <citation type="journal article" date="2009" name="Peptides">
        <title>Amolopkinins W1 and W2-Novel bradykinin-related peptides (BRPs) from the skin of the Chinese torrent frog, Amolops wuyiensis: Antagonists of bradykinin-induced smooth muscle contraction of the rat ileum.</title>
        <authorList>
            <person name="Zhou X."/>
            <person name="Wang L."/>
            <person name="Zhou M."/>
            <person name="Chen T."/>
            <person name="Ding A."/>
            <person name="Rao P."/>
            <person name="Walker B."/>
            <person name="Shaw C."/>
        </authorList>
    </citation>
    <scope>NUCLEOTIDE SEQUENCE</scope>
    <source>
        <tissue evidence="7">Skin</tissue>
    </source>
</reference>
<organism evidence="7">
    <name type="scientific">Amolops wuyiensis</name>
    <name type="common">Wuyi torrent frog</name>
    <name type="synonym">Staurois wuyiensis</name>
    <dbReference type="NCBI Taxonomy" id="120494"/>
    <lineage>
        <taxon>Eukaryota</taxon>
        <taxon>Metazoa</taxon>
        <taxon>Chordata</taxon>
        <taxon>Craniata</taxon>
        <taxon>Vertebrata</taxon>
        <taxon>Euteleostomi</taxon>
        <taxon>Amphibia</taxon>
        <taxon>Batrachia</taxon>
        <taxon>Anura</taxon>
        <taxon>Neobatrachia</taxon>
        <taxon>Ranoidea</taxon>
        <taxon>Ranidae</taxon>
        <taxon>Amolops</taxon>
    </lineage>
</organism>
<comment type="subcellular location">
    <subcellularLocation>
        <location evidence="1">Secreted</location>
    </subcellularLocation>
</comment>
<proteinExistence type="evidence at transcript level"/>
<evidence type="ECO:0000259" key="6">
    <source>
        <dbReference type="Pfam" id="PF03032"/>
    </source>
</evidence>
<feature type="domain" description="Frog antimicrobial peptide propeptide" evidence="6">
    <location>
        <begin position="3"/>
        <end position="42"/>
    </location>
</feature>
<evidence type="ECO:0000313" key="7">
    <source>
        <dbReference type="EMBL" id="CAR82591.1"/>
    </source>
</evidence>
<dbReference type="GO" id="GO:0005576">
    <property type="term" value="C:extracellular region"/>
    <property type="evidence" value="ECO:0007669"/>
    <property type="project" value="UniProtKB-SubCell"/>
</dbReference>
<keyword evidence="3" id="KW-0165">Cleavage on pair of basic residues</keyword>
<accession>C4PLD1</accession>
<evidence type="ECO:0000256" key="2">
    <source>
        <dbReference type="ARBA" id="ARBA00022525"/>
    </source>
</evidence>
<evidence type="ECO:0000256" key="5">
    <source>
        <dbReference type="SAM" id="SignalP"/>
    </source>
</evidence>
<gene>
    <name evidence="7" type="primary">kininogen</name>
</gene>
<evidence type="ECO:0000256" key="4">
    <source>
        <dbReference type="ARBA" id="ARBA00022729"/>
    </source>
</evidence>
<dbReference type="Pfam" id="PF03032">
    <property type="entry name" value="FSAP_sig_propep"/>
    <property type="match status" value="1"/>
</dbReference>
<dbReference type="InterPro" id="IPR004275">
    <property type="entry name" value="Frog_antimicrobial_propeptide"/>
</dbReference>
<dbReference type="EMBL" id="FM213468">
    <property type="protein sequence ID" value="CAR82591.1"/>
    <property type="molecule type" value="mRNA"/>
</dbReference>
<keyword evidence="4 5" id="KW-0732">Signal</keyword>
<feature type="chain" id="PRO_5002941959" evidence="5">
    <location>
        <begin position="23"/>
        <end position="61"/>
    </location>
</feature>
<sequence>MFTSKKSILLLFFLGAISLSLCEEERDADEDETVGEAIAENVKRAALPPGFTPFRVAPEIV</sequence>
<name>C4PLD1_AMOWU</name>